<dbReference type="GO" id="GO:0016757">
    <property type="term" value="F:glycosyltransferase activity"/>
    <property type="evidence" value="ECO:0007669"/>
    <property type="project" value="UniProtKB-KW"/>
</dbReference>
<dbReference type="Proteomes" id="UP001620597">
    <property type="component" value="Unassembled WGS sequence"/>
</dbReference>
<evidence type="ECO:0000313" key="3">
    <source>
        <dbReference type="Proteomes" id="UP001620597"/>
    </source>
</evidence>
<keyword evidence="3" id="KW-1185">Reference proteome</keyword>
<dbReference type="Pfam" id="PF13692">
    <property type="entry name" value="Glyco_trans_1_4"/>
    <property type="match status" value="1"/>
</dbReference>
<organism evidence="2 3">
    <name type="scientific">Oceanobacter antarcticus</name>
    <dbReference type="NCBI Taxonomy" id="3133425"/>
    <lineage>
        <taxon>Bacteria</taxon>
        <taxon>Pseudomonadati</taxon>
        <taxon>Pseudomonadota</taxon>
        <taxon>Gammaproteobacteria</taxon>
        <taxon>Oceanospirillales</taxon>
        <taxon>Oceanospirillaceae</taxon>
        <taxon>Oceanobacter</taxon>
    </lineage>
</organism>
<name>A0ABW8ND84_9GAMM</name>
<dbReference type="EMBL" id="JBBKTX010000001">
    <property type="protein sequence ID" value="MFK4750900.1"/>
    <property type="molecule type" value="Genomic_DNA"/>
</dbReference>
<proteinExistence type="predicted"/>
<gene>
    <name evidence="2" type="ORF">WG929_00620</name>
</gene>
<dbReference type="Pfam" id="PF13439">
    <property type="entry name" value="Glyco_transf_4"/>
    <property type="match status" value="1"/>
</dbReference>
<accession>A0ABW8ND84</accession>
<dbReference type="InterPro" id="IPR028098">
    <property type="entry name" value="Glyco_trans_4-like_N"/>
</dbReference>
<dbReference type="SUPFAM" id="SSF53756">
    <property type="entry name" value="UDP-Glycosyltransferase/glycogen phosphorylase"/>
    <property type="match status" value="1"/>
</dbReference>
<protein>
    <submittedName>
        <fullName evidence="2">Glycosyltransferase family 1 protein</fullName>
        <ecNumber evidence="2">2.4.-.-</ecNumber>
    </submittedName>
</protein>
<comment type="caution">
    <text evidence="2">The sequence shown here is derived from an EMBL/GenBank/DDBJ whole genome shotgun (WGS) entry which is preliminary data.</text>
</comment>
<dbReference type="CDD" id="cd03814">
    <property type="entry name" value="GT4-like"/>
    <property type="match status" value="1"/>
</dbReference>
<feature type="domain" description="Glycosyltransferase subfamily 4-like N-terminal" evidence="1">
    <location>
        <begin position="17"/>
        <end position="180"/>
    </location>
</feature>
<dbReference type="RefSeq" id="WP_416204444.1">
    <property type="nucleotide sequence ID" value="NZ_JBBKTX010000001.1"/>
</dbReference>
<dbReference type="Gene3D" id="3.40.50.2000">
    <property type="entry name" value="Glycogen Phosphorylase B"/>
    <property type="match status" value="2"/>
</dbReference>
<dbReference type="PANTHER" id="PTHR45947">
    <property type="entry name" value="SULFOQUINOVOSYL TRANSFERASE SQD2"/>
    <property type="match status" value="1"/>
</dbReference>
<dbReference type="EC" id="2.4.-.-" evidence="2"/>
<evidence type="ECO:0000259" key="1">
    <source>
        <dbReference type="Pfam" id="PF13439"/>
    </source>
</evidence>
<dbReference type="InterPro" id="IPR050194">
    <property type="entry name" value="Glycosyltransferase_grp1"/>
</dbReference>
<dbReference type="PANTHER" id="PTHR45947:SF3">
    <property type="entry name" value="SULFOQUINOVOSYL TRANSFERASE SQD2"/>
    <property type="match status" value="1"/>
</dbReference>
<evidence type="ECO:0000313" key="2">
    <source>
        <dbReference type="EMBL" id="MFK4750900.1"/>
    </source>
</evidence>
<keyword evidence="2" id="KW-0328">Glycosyltransferase</keyword>
<sequence>MASLRISIVTETYVPDVNGVANSLRQLINALDPGCFQVQLIRTRPRSEWKPEVEEVWCRGLTIPMYPDLQIGWPARSEIRAAWERFQPEFVFIATEGPLGNSALNLAIERHIPVLSAFHTNFHRYSSYYGLGWIRTLTLNWLRRFHNRTAGTLVPSEEVAAFLRESRFHNVQVLPHGVNCTLFHPRRRSSGLRQAWQVGEADRVMLYVGRIAAEKNIPLAIATYDRLRVSRPDLKLVMVGDGPMRDEIQTSHPEVIFAGVQTGEALARHFASADLFVFPSVTETFGLVTLEAMASALPVVAFDLAAAHMHVRTGLNGVLALTGEDGHAADFAFVAAAEALVDSDLVALGKAARATAEQLSWESVASQFSGYIERQLDRPVGQIIAESKTMV</sequence>
<keyword evidence="2" id="KW-0808">Transferase</keyword>
<reference evidence="2 3" key="1">
    <citation type="submission" date="2024-03" db="EMBL/GenBank/DDBJ databases">
        <title>High-quality draft genome sequence of Oceanobacter sp. wDCs-4.</title>
        <authorList>
            <person name="Dong C."/>
        </authorList>
    </citation>
    <scope>NUCLEOTIDE SEQUENCE [LARGE SCALE GENOMIC DNA]</scope>
    <source>
        <strain evidence="3">wDCs-4</strain>
    </source>
</reference>